<proteinExistence type="predicted"/>
<reference evidence="1 2" key="1">
    <citation type="submission" date="2015-01" db="EMBL/GenBank/DDBJ databases">
        <title>Evolution of Trichinella species and genotypes.</title>
        <authorList>
            <person name="Korhonen P.K."/>
            <person name="Edoardo P."/>
            <person name="Giuseppe L.R."/>
            <person name="Gasser R.B."/>
        </authorList>
    </citation>
    <scope>NUCLEOTIDE SEQUENCE [LARGE SCALE GENOMIC DNA]</scope>
    <source>
        <strain evidence="1">ISS588</strain>
    </source>
</reference>
<sequence length="125" mass="14842">MNPLVICGQLCVVCLQWYFLEYERFRVNAMIDAMKRLGRLFNDYIFLFGWWLFDVRNVDVHLHISIYWSSCRCIADRDVRIHYDVMYVLDWCLIQGQNPLLYAPDVISAISLEIRDMAACDLVHS</sequence>
<evidence type="ECO:0000313" key="1">
    <source>
        <dbReference type="EMBL" id="KRZ00720.1"/>
    </source>
</evidence>
<dbReference type="AlphaFoldDB" id="A0A0V1GRD7"/>
<keyword evidence="2" id="KW-1185">Reference proteome</keyword>
<organism evidence="1 2">
    <name type="scientific">Trichinella pseudospiralis</name>
    <name type="common">Parasitic roundworm</name>
    <dbReference type="NCBI Taxonomy" id="6337"/>
    <lineage>
        <taxon>Eukaryota</taxon>
        <taxon>Metazoa</taxon>
        <taxon>Ecdysozoa</taxon>
        <taxon>Nematoda</taxon>
        <taxon>Enoplea</taxon>
        <taxon>Dorylaimia</taxon>
        <taxon>Trichinellida</taxon>
        <taxon>Trichinellidae</taxon>
        <taxon>Trichinella</taxon>
    </lineage>
</organism>
<protein>
    <submittedName>
        <fullName evidence="1">Uncharacterized protein</fullName>
    </submittedName>
</protein>
<dbReference type="Proteomes" id="UP000054805">
    <property type="component" value="Unassembled WGS sequence"/>
</dbReference>
<comment type="caution">
    <text evidence="1">The sequence shown here is derived from an EMBL/GenBank/DDBJ whole genome shotgun (WGS) entry which is preliminary data.</text>
</comment>
<accession>A0A0V1GRD7</accession>
<name>A0A0V1GRD7_TRIPS</name>
<gene>
    <name evidence="1" type="ORF">T4B_510</name>
</gene>
<dbReference type="EMBL" id="JYDS01000759">
    <property type="protein sequence ID" value="KRZ00720.1"/>
    <property type="molecule type" value="Genomic_DNA"/>
</dbReference>
<evidence type="ECO:0000313" key="2">
    <source>
        <dbReference type="Proteomes" id="UP000054805"/>
    </source>
</evidence>